<evidence type="ECO:0000256" key="1">
    <source>
        <dbReference type="ARBA" id="ARBA00001798"/>
    </source>
</evidence>
<evidence type="ECO:0000256" key="3">
    <source>
        <dbReference type="ARBA" id="ARBA00022679"/>
    </source>
</evidence>
<evidence type="ECO:0000256" key="8">
    <source>
        <dbReference type="ARBA" id="ARBA00022833"/>
    </source>
</evidence>
<dbReference type="GO" id="GO:0016567">
    <property type="term" value="P:protein ubiquitination"/>
    <property type="evidence" value="ECO:0007669"/>
    <property type="project" value="InterPro"/>
</dbReference>
<protein>
    <recommendedName>
        <fullName evidence="2">RBR-type E3 ubiquitin transferase</fullName>
        <ecNumber evidence="2">2.3.2.31</ecNumber>
    </recommendedName>
</protein>
<evidence type="ECO:0000259" key="9">
    <source>
        <dbReference type="PROSITE" id="PS51873"/>
    </source>
</evidence>
<keyword evidence="6" id="KW-0863">Zinc-finger</keyword>
<dbReference type="HOGENOM" id="CLU_040663_0_0_1"/>
<dbReference type="PANTHER" id="PTHR11685">
    <property type="entry name" value="RBR FAMILY RING FINGER AND IBR DOMAIN-CONTAINING"/>
    <property type="match status" value="1"/>
</dbReference>
<gene>
    <name evidence="10" type="ORF">H103_00084</name>
</gene>
<dbReference type="Gene3D" id="1.20.120.1750">
    <property type="match status" value="1"/>
</dbReference>
<evidence type="ECO:0000256" key="5">
    <source>
        <dbReference type="ARBA" id="ARBA00022737"/>
    </source>
</evidence>
<dbReference type="AlphaFoldDB" id="A0A022WGZ3"/>
<accession>A0A022WGZ3</accession>
<keyword evidence="5" id="KW-0677">Repeat</keyword>
<evidence type="ECO:0000313" key="10">
    <source>
        <dbReference type="EMBL" id="EZF57665.1"/>
    </source>
</evidence>
<dbReference type="SUPFAM" id="SSF57850">
    <property type="entry name" value="RING/U-box"/>
    <property type="match status" value="1"/>
</dbReference>
<dbReference type="Proteomes" id="UP000023758">
    <property type="component" value="Unassembled WGS sequence"/>
</dbReference>
<dbReference type="CDD" id="cd22584">
    <property type="entry name" value="Rcat_RBR_unk"/>
    <property type="match status" value="1"/>
</dbReference>
<dbReference type="EC" id="2.3.2.31" evidence="2"/>
<comment type="catalytic activity">
    <reaction evidence="1">
        <text>[E2 ubiquitin-conjugating enzyme]-S-ubiquitinyl-L-cysteine + [acceptor protein]-L-lysine = [E2 ubiquitin-conjugating enzyme]-L-cysteine + [acceptor protein]-N(6)-ubiquitinyl-L-lysine.</text>
        <dbReference type="EC" id="2.3.2.31"/>
    </reaction>
</comment>
<dbReference type="InterPro" id="IPR031127">
    <property type="entry name" value="E3_UB_ligase_RBR"/>
</dbReference>
<dbReference type="OrthoDB" id="9977870at2759"/>
<proteinExistence type="predicted"/>
<sequence length="253" mass="28857">MSDDLPASKTVKLACLHRICHGCLRRAFTLSITDPQHMPPRCCTSDHIPLKHVENLFDLKFKLEWNQKFREYTTKNRIYCPSKGCGKWIPPANIYRAAGSRDASRRRYGICSRCKIMVCCTCGGKWHKDEDCPQDEGSVEFAEIAEQEGWRRCYNCSAMVELKEGCNHITCRCTAQFCIVCGLKWKTCDCPWFNYADIPDNAVPPDAAVDIRGPVCYQEEIDRRREQEANDEALAIQLQYALALGMDPNLDSS</sequence>
<dbReference type="InterPro" id="IPR044066">
    <property type="entry name" value="TRIAD_supradom"/>
</dbReference>
<dbReference type="GO" id="GO:0008270">
    <property type="term" value="F:zinc ion binding"/>
    <property type="evidence" value="ECO:0007669"/>
    <property type="project" value="UniProtKB-KW"/>
</dbReference>
<keyword evidence="3" id="KW-0808">Transferase</keyword>
<dbReference type="PROSITE" id="PS51873">
    <property type="entry name" value="TRIAD"/>
    <property type="match status" value="1"/>
</dbReference>
<keyword evidence="7" id="KW-0833">Ubl conjugation pathway</keyword>
<dbReference type="InterPro" id="IPR002867">
    <property type="entry name" value="IBR_dom"/>
</dbReference>
<evidence type="ECO:0000256" key="6">
    <source>
        <dbReference type="ARBA" id="ARBA00022771"/>
    </source>
</evidence>
<evidence type="ECO:0000256" key="2">
    <source>
        <dbReference type="ARBA" id="ARBA00012251"/>
    </source>
</evidence>
<dbReference type="CDD" id="cd20335">
    <property type="entry name" value="BRcat_RBR"/>
    <property type="match status" value="1"/>
</dbReference>
<feature type="domain" description="RING-type" evidence="9">
    <location>
        <begin position="1"/>
        <end position="201"/>
    </location>
</feature>
<keyword evidence="4" id="KW-0479">Metal-binding</keyword>
<evidence type="ECO:0000256" key="4">
    <source>
        <dbReference type="ARBA" id="ARBA00022723"/>
    </source>
</evidence>
<keyword evidence="8" id="KW-0862">Zinc</keyword>
<dbReference type="EMBL" id="KK207679">
    <property type="protein sequence ID" value="EZF57665.1"/>
    <property type="molecule type" value="Genomic_DNA"/>
</dbReference>
<dbReference type="GO" id="GO:0061630">
    <property type="term" value="F:ubiquitin protein ligase activity"/>
    <property type="evidence" value="ECO:0007669"/>
    <property type="project" value="UniProtKB-EC"/>
</dbReference>
<dbReference type="Pfam" id="PF01485">
    <property type="entry name" value="IBR"/>
    <property type="match status" value="2"/>
</dbReference>
<name>A0A022WGZ3_TRIRU</name>
<evidence type="ECO:0000256" key="7">
    <source>
        <dbReference type="ARBA" id="ARBA00022786"/>
    </source>
</evidence>
<organism evidence="10">
    <name type="scientific">Trichophyton rubrum CBS 288.86</name>
    <dbReference type="NCBI Taxonomy" id="1215330"/>
    <lineage>
        <taxon>Eukaryota</taxon>
        <taxon>Fungi</taxon>
        <taxon>Dikarya</taxon>
        <taxon>Ascomycota</taxon>
        <taxon>Pezizomycotina</taxon>
        <taxon>Eurotiomycetes</taxon>
        <taxon>Eurotiomycetidae</taxon>
        <taxon>Onygenales</taxon>
        <taxon>Arthrodermataceae</taxon>
        <taxon>Trichophyton</taxon>
    </lineage>
</organism>
<reference evidence="10" key="1">
    <citation type="submission" date="2014-02" db="EMBL/GenBank/DDBJ databases">
        <title>The Genome Sequence of Trichophyton rubrum (morphotype fischeri) CBS 288.86.</title>
        <authorList>
            <consortium name="The Broad Institute Genomics Platform"/>
            <person name="Cuomo C.A."/>
            <person name="White T.C."/>
            <person name="Graser Y."/>
            <person name="Martinez-Rossi N."/>
            <person name="Heitman J."/>
            <person name="Young S.K."/>
            <person name="Zeng Q."/>
            <person name="Gargeya S."/>
            <person name="Abouelleil A."/>
            <person name="Alvarado L."/>
            <person name="Chapman S.B."/>
            <person name="Gainer-Dewar J."/>
            <person name="Goldberg J."/>
            <person name="Griggs A."/>
            <person name="Gujja S."/>
            <person name="Hansen M."/>
            <person name="Howarth C."/>
            <person name="Imamovic A."/>
            <person name="Larimer J."/>
            <person name="Martinez D."/>
            <person name="Murphy C."/>
            <person name="Pearson M.D."/>
            <person name="Persinoti G."/>
            <person name="Poon T."/>
            <person name="Priest M."/>
            <person name="Roberts A.D."/>
            <person name="Saif S."/>
            <person name="Shea T.D."/>
            <person name="Sykes S.N."/>
            <person name="Wortman J."/>
            <person name="Nusbaum C."/>
            <person name="Birren B."/>
        </authorList>
    </citation>
    <scope>NUCLEOTIDE SEQUENCE [LARGE SCALE GENOMIC DNA]</scope>
    <source>
        <strain evidence="10">CBS 288.86</strain>
    </source>
</reference>